<evidence type="ECO:0000313" key="2">
    <source>
        <dbReference type="Proteomes" id="UP000267821"/>
    </source>
</evidence>
<sequence>MAGSREFIDMKRFGGEQGRVDFADYDTIYLPGGHDKSMIPYFFSKPLDLSTISPPVSAERLR</sequence>
<dbReference type="OrthoDB" id="543156at2759"/>
<reference evidence="1 2" key="1">
    <citation type="journal article" date="2018" name="Nat. Ecol. Evol.">
        <title>Pezizomycetes genomes reveal the molecular basis of ectomycorrhizal truffle lifestyle.</title>
        <authorList>
            <person name="Murat C."/>
            <person name="Payen T."/>
            <person name="Noel B."/>
            <person name="Kuo A."/>
            <person name="Morin E."/>
            <person name="Chen J."/>
            <person name="Kohler A."/>
            <person name="Krizsan K."/>
            <person name="Balestrini R."/>
            <person name="Da Silva C."/>
            <person name="Montanini B."/>
            <person name="Hainaut M."/>
            <person name="Levati E."/>
            <person name="Barry K.W."/>
            <person name="Belfiori B."/>
            <person name="Cichocki N."/>
            <person name="Clum A."/>
            <person name="Dockter R.B."/>
            <person name="Fauchery L."/>
            <person name="Guy J."/>
            <person name="Iotti M."/>
            <person name="Le Tacon F."/>
            <person name="Lindquist E.A."/>
            <person name="Lipzen A."/>
            <person name="Malagnac F."/>
            <person name="Mello A."/>
            <person name="Molinier V."/>
            <person name="Miyauchi S."/>
            <person name="Poulain J."/>
            <person name="Riccioni C."/>
            <person name="Rubini A."/>
            <person name="Sitrit Y."/>
            <person name="Splivallo R."/>
            <person name="Traeger S."/>
            <person name="Wang M."/>
            <person name="Zifcakova L."/>
            <person name="Wipf D."/>
            <person name="Zambonelli A."/>
            <person name="Paolocci F."/>
            <person name="Nowrousian M."/>
            <person name="Ottonello S."/>
            <person name="Baldrian P."/>
            <person name="Spatafora J.W."/>
            <person name="Henrissat B."/>
            <person name="Nagy L.G."/>
            <person name="Aury J.M."/>
            <person name="Wincker P."/>
            <person name="Grigoriev I.V."/>
            <person name="Bonfante P."/>
            <person name="Martin F.M."/>
        </authorList>
    </citation>
    <scope>NUCLEOTIDE SEQUENCE [LARGE SCALE GENOMIC DNA]</scope>
    <source>
        <strain evidence="1 2">ATCC MYA-4762</strain>
    </source>
</reference>
<name>A0A3N4LJQ3_9PEZI</name>
<keyword evidence="2" id="KW-1185">Reference proteome</keyword>
<proteinExistence type="predicted"/>
<dbReference type="AlphaFoldDB" id="A0A3N4LJQ3"/>
<dbReference type="Proteomes" id="UP000267821">
    <property type="component" value="Unassembled WGS sequence"/>
</dbReference>
<dbReference type="InParanoid" id="A0A3N4LJQ3"/>
<accession>A0A3N4LJQ3</accession>
<protein>
    <submittedName>
        <fullName evidence="1">Uncharacterized protein</fullName>
    </submittedName>
</protein>
<dbReference type="EMBL" id="ML121548">
    <property type="protein sequence ID" value="RPB22996.1"/>
    <property type="molecule type" value="Genomic_DNA"/>
</dbReference>
<organism evidence="1 2">
    <name type="scientific">Terfezia boudieri ATCC MYA-4762</name>
    <dbReference type="NCBI Taxonomy" id="1051890"/>
    <lineage>
        <taxon>Eukaryota</taxon>
        <taxon>Fungi</taxon>
        <taxon>Dikarya</taxon>
        <taxon>Ascomycota</taxon>
        <taxon>Pezizomycotina</taxon>
        <taxon>Pezizomycetes</taxon>
        <taxon>Pezizales</taxon>
        <taxon>Pezizaceae</taxon>
        <taxon>Terfezia</taxon>
    </lineage>
</organism>
<evidence type="ECO:0000313" key="1">
    <source>
        <dbReference type="EMBL" id="RPB22996.1"/>
    </source>
</evidence>
<gene>
    <name evidence="1" type="ORF">L211DRAFT_838931</name>
</gene>